<evidence type="ECO:0000313" key="3">
    <source>
        <dbReference type="Proteomes" id="UP000831692"/>
    </source>
</evidence>
<accession>A0ABN6NPA1</accession>
<dbReference type="EMBL" id="AP025635">
    <property type="protein sequence ID" value="BDG67591.1"/>
    <property type="molecule type" value="Genomic_DNA"/>
</dbReference>
<keyword evidence="1" id="KW-1133">Transmembrane helix</keyword>
<organism evidence="2 3">
    <name type="scientific">Enterococcus innesii</name>
    <dbReference type="NCBI Taxonomy" id="2839759"/>
    <lineage>
        <taxon>Bacteria</taxon>
        <taxon>Bacillati</taxon>
        <taxon>Bacillota</taxon>
        <taxon>Bacilli</taxon>
        <taxon>Lactobacillales</taxon>
        <taxon>Enterococcaceae</taxon>
        <taxon>Enterococcus</taxon>
    </lineage>
</organism>
<dbReference type="RefSeq" id="WP_244353071.1">
    <property type="nucleotide sequence ID" value="NZ_AP025635.1"/>
</dbReference>
<dbReference type="Proteomes" id="UP000831692">
    <property type="component" value="Chromosome"/>
</dbReference>
<gene>
    <name evidence="2" type="ORF">ENLAB_11550</name>
</gene>
<keyword evidence="1" id="KW-0472">Membrane</keyword>
<evidence type="ECO:0000313" key="2">
    <source>
        <dbReference type="EMBL" id="BDG67591.1"/>
    </source>
</evidence>
<keyword evidence="3" id="KW-1185">Reference proteome</keyword>
<proteinExistence type="predicted"/>
<reference evidence="2 3" key="1">
    <citation type="submission" date="2022-03" db="EMBL/GenBank/DDBJ databases">
        <title>Complete genome sequence of Enterococcus innesii DB-1.</title>
        <authorList>
            <person name="Fukuda D."/>
            <person name="Nolasco-Hipolito C."/>
        </authorList>
    </citation>
    <scope>NUCLEOTIDE SEQUENCE [LARGE SCALE GENOMIC DNA]</scope>
    <source>
        <strain evidence="2 3">DB-1</strain>
    </source>
</reference>
<evidence type="ECO:0000256" key="1">
    <source>
        <dbReference type="SAM" id="Phobius"/>
    </source>
</evidence>
<sequence length="226" mass="25604">MTAKNQKAPDTVKTLIRPRNPFQIFFAFLLVIGLPTMLYCYYYNYSPFPSKKVAGVPNNHLVQLENPMDLSSLLLDFGSQLKFNTVAESMTVYFDYYQKGEIKEHKIVASLITEPRSDYNGYLNIGITKSDSLLFVDLFSNGSSSNTMTDLSKFHYTSLGEDSLSPTGASTSIPNNELNIEKKQEIPLFYIAKGGDVKLYAEMENNLSEENLKSVENVYYIYLIVE</sequence>
<protein>
    <recommendedName>
        <fullName evidence="4">DUF5067 domain-containing protein</fullName>
    </recommendedName>
</protein>
<dbReference type="GeneID" id="83457136"/>
<name>A0ABN6NPA1_9ENTE</name>
<feature type="transmembrane region" description="Helical" evidence="1">
    <location>
        <begin position="22"/>
        <end position="42"/>
    </location>
</feature>
<evidence type="ECO:0008006" key="4">
    <source>
        <dbReference type="Google" id="ProtNLM"/>
    </source>
</evidence>
<keyword evidence="1" id="KW-0812">Transmembrane</keyword>